<reference evidence="3" key="1">
    <citation type="submission" date="2020-01" db="EMBL/GenBank/DDBJ databases">
        <authorList>
            <consortium name="DOE Joint Genome Institute"/>
            <person name="Haridas S."/>
            <person name="Albert R."/>
            <person name="Binder M."/>
            <person name="Bloem J."/>
            <person name="Labutti K."/>
            <person name="Salamov A."/>
            <person name="Andreopoulos B."/>
            <person name="Baker S.E."/>
            <person name="Barry K."/>
            <person name="Bills G."/>
            <person name="Bluhm B.H."/>
            <person name="Cannon C."/>
            <person name="Castanera R."/>
            <person name="Culley D.E."/>
            <person name="Daum C."/>
            <person name="Ezra D."/>
            <person name="Gonzalez J.B."/>
            <person name="Henrissat B."/>
            <person name="Kuo A."/>
            <person name="Liang C."/>
            <person name="Lipzen A."/>
            <person name="Lutzoni F."/>
            <person name="Magnuson J."/>
            <person name="Mondo S."/>
            <person name="Nolan M."/>
            <person name="Ohm R."/>
            <person name="Pangilinan J."/>
            <person name="Park H.-J."/>
            <person name="Ramirez L."/>
            <person name="Alfaro M."/>
            <person name="Sun H."/>
            <person name="Tritt A."/>
            <person name="Yoshinaga Y."/>
            <person name="Zwiers L.-H."/>
            <person name="Turgeon B.G."/>
            <person name="Goodwin S.B."/>
            <person name="Spatafora J.W."/>
            <person name="Crous P.W."/>
            <person name="Grigoriev I.V."/>
        </authorList>
    </citation>
    <scope>NUCLEOTIDE SEQUENCE</scope>
    <source>
        <strain evidence="3">CBS 342.82</strain>
    </source>
</reference>
<feature type="region of interest" description="Disordered" evidence="1">
    <location>
        <begin position="141"/>
        <end position="181"/>
    </location>
</feature>
<gene>
    <name evidence="3" type="ORF">K489DRAFT_403429</name>
</gene>
<reference evidence="3" key="2">
    <citation type="submission" date="2020-04" db="EMBL/GenBank/DDBJ databases">
        <authorList>
            <consortium name="NCBI Genome Project"/>
        </authorList>
    </citation>
    <scope>NUCLEOTIDE SEQUENCE</scope>
    <source>
        <strain evidence="3">CBS 342.82</strain>
    </source>
</reference>
<evidence type="ECO:0000313" key="3">
    <source>
        <dbReference type="RefSeq" id="XP_033457075.1"/>
    </source>
</evidence>
<keyword evidence="2" id="KW-1185">Reference proteome</keyword>
<proteinExistence type="predicted"/>
<organism evidence="3">
    <name type="scientific">Dissoconium aciculare CBS 342.82</name>
    <dbReference type="NCBI Taxonomy" id="1314786"/>
    <lineage>
        <taxon>Eukaryota</taxon>
        <taxon>Fungi</taxon>
        <taxon>Dikarya</taxon>
        <taxon>Ascomycota</taxon>
        <taxon>Pezizomycotina</taxon>
        <taxon>Dothideomycetes</taxon>
        <taxon>Dothideomycetidae</taxon>
        <taxon>Mycosphaerellales</taxon>
        <taxon>Dissoconiaceae</taxon>
        <taxon>Dissoconium</taxon>
    </lineage>
</organism>
<dbReference type="RefSeq" id="XP_033457075.1">
    <property type="nucleotide sequence ID" value="XM_033607089.1"/>
</dbReference>
<sequence length="261" mass="29117">MGTHSLLSSSSDIVVFRCEEPKAFNRQKCYRGYVHIRTSFPPTRHAQSSYFDVSRHRDFPALHGSLRPEVFLIFLLWHSLQHAVSGSRQDHVAQARGLGGGEGVVRPASEGVSDADNLLAGVSGDFAGRLMQVVEHNRLLEEAERGTEQRRQRGKQGESDSINRALRSPLPDKGREQKETSTVAVVRVDVHSSLHSRLGGRACLPFGAPSGFPLRYSYLRVLKVLRVDCQRAVYPKGLLENEWCSRMSPKGLYIPMGRLVT</sequence>
<name>A0A6J3LXM0_9PEZI</name>
<dbReference type="Proteomes" id="UP000504637">
    <property type="component" value="Unplaced"/>
</dbReference>
<protein>
    <submittedName>
        <fullName evidence="3">Uncharacterized protein</fullName>
    </submittedName>
</protein>
<evidence type="ECO:0000313" key="2">
    <source>
        <dbReference type="Proteomes" id="UP000504637"/>
    </source>
</evidence>
<feature type="compositionally biased region" description="Basic and acidic residues" evidence="1">
    <location>
        <begin position="141"/>
        <end position="158"/>
    </location>
</feature>
<dbReference type="AlphaFoldDB" id="A0A6J3LXM0"/>
<accession>A0A6J3LXM0</accession>
<dbReference type="GeneID" id="54364889"/>
<reference evidence="3" key="3">
    <citation type="submission" date="2025-08" db="UniProtKB">
        <authorList>
            <consortium name="RefSeq"/>
        </authorList>
    </citation>
    <scope>IDENTIFICATION</scope>
    <source>
        <strain evidence="3">CBS 342.82</strain>
    </source>
</reference>
<feature type="compositionally biased region" description="Basic and acidic residues" evidence="1">
    <location>
        <begin position="170"/>
        <end position="179"/>
    </location>
</feature>
<evidence type="ECO:0000256" key="1">
    <source>
        <dbReference type="SAM" id="MobiDB-lite"/>
    </source>
</evidence>